<protein>
    <recommendedName>
        <fullName evidence="1">C-type lectin domain-containing protein</fullName>
    </recommendedName>
</protein>
<dbReference type="PROSITE" id="PS50041">
    <property type="entry name" value="C_TYPE_LECTIN_2"/>
    <property type="match status" value="1"/>
</dbReference>
<dbReference type="PANTHER" id="PTHR45784:SF3">
    <property type="entry name" value="C-TYPE LECTIN DOMAIN FAMILY 4 MEMBER K-LIKE-RELATED"/>
    <property type="match status" value="1"/>
</dbReference>
<evidence type="ECO:0000259" key="1">
    <source>
        <dbReference type="PROSITE" id="PS50041"/>
    </source>
</evidence>
<dbReference type="SUPFAM" id="SSF56436">
    <property type="entry name" value="C-type lectin-like"/>
    <property type="match status" value="1"/>
</dbReference>
<dbReference type="InterPro" id="IPR001304">
    <property type="entry name" value="C-type_lectin-like"/>
</dbReference>
<dbReference type="SMART" id="SM00034">
    <property type="entry name" value="CLECT"/>
    <property type="match status" value="1"/>
</dbReference>
<dbReference type="PANTHER" id="PTHR45784">
    <property type="entry name" value="C-TYPE LECTIN DOMAIN FAMILY 20 MEMBER A-RELATED"/>
    <property type="match status" value="1"/>
</dbReference>
<reference evidence="2" key="1">
    <citation type="submission" date="2023-08" db="EMBL/GenBank/DDBJ databases">
        <title>Pelteobagrus vachellii genome.</title>
        <authorList>
            <person name="Liu H."/>
        </authorList>
    </citation>
    <scope>NUCLEOTIDE SEQUENCE</scope>
    <source>
        <strain evidence="2">PRFRI_2022a</strain>
        <tissue evidence="2">Muscle</tissue>
    </source>
</reference>
<dbReference type="InterPro" id="IPR016187">
    <property type="entry name" value="CTDL_fold"/>
</dbReference>
<proteinExistence type="predicted"/>
<evidence type="ECO:0000313" key="2">
    <source>
        <dbReference type="EMBL" id="KAK2852199.1"/>
    </source>
</evidence>
<feature type="domain" description="C-type lectin" evidence="1">
    <location>
        <begin position="15"/>
        <end position="125"/>
    </location>
</feature>
<sequence length="128" mass="15028">MIQNTVPSHMCTQIYYLIKEGKTWSDAQAYCQATYTDLAVLKSKDNIVKLQSIAQTQRFYSSAWIGLYTNINKWQWSFENKPVVNFTHWAVTEPNNIYGNELCSFICYGKWYEAPCTWLLYFVCFDGE</sequence>
<name>A0AA88N5E2_TACVA</name>
<evidence type="ECO:0000313" key="3">
    <source>
        <dbReference type="Proteomes" id="UP001187315"/>
    </source>
</evidence>
<organism evidence="2 3">
    <name type="scientific">Tachysurus vachellii</name>
    <name type="common">Darkbarbel catfish</name>
    <name type="synonym">Pelteobagrus vachellii</name>
    <dbReference type="NCBI Taxonomy" id="175792"/>
    <lineage>
        <taxon>Eukaryota</taxon>
        <taxon>Metazoa</taxon>
        <taxon>Chordata</taxon>
        <taxon>Craniata</taxon>
        <taxon>Vertebrata</taxon>
        <taxon>Euteleostomi</taxon>
        <taxon>Actinopterygii</taxon>
        <taxon>Neopterygii</taxon>
        <taxon>Teleostei</taxon>
        <taxon>Ostariophysi</taxon>
        <taxon>Siluriformes</taxon>
        <taxon>Bagridae</taxon>
        <taxon>Tachysurus</taxon>
    </lineage>
</organism>
<comment type="caution">
    <text evidence="2">The sequence shown here is derived from an EMBL/GenBank/DDBJ whole genome shotgun (WGS) entry which is preliminary data.</text>
</comment>
<dbReference type="Gene3D" id="3.10.100.10">
    <property type="entry name" value="Mannose-Binding Protein A, subunit A"/>
    <property type="match status" value="1"/>
</dbReference>
<dbReference type="Pfam" id="PF00059">
    <property type="entry name" value="Lectin_C"/>
    <property type="match status" value="1"/>
</dbReference>
<accession>A0AA88N5E2</accession>
<dbReference type="AlphaFoldDB" id="A0AA88N5E2"/>
<dbReference type="Proteomes" id="UP001187315">
    <property type="component" value="Unassembled WGS sequence"/>
</dbReference>
<dbReference type="InterPro" id="IPR016186">
    <property type="entry name" value="C-type_lectin-like/link_sf"/>
</dbReference>
<gene>
    <name evidence="2" type="ORF">Q7C36_007400</name>
</gene>
<dbReference type="EMBL" id="JAVHJS010000007">
    <property type="protein sequence ID" value="KAK2852199.1"/>
    <property type="molecule type" value="Genomic_DNA"/>
</dbReference>
<keyword evidence="3" id="KW-1185">Reference proteome</keyword>